<dbReference type="Pfam" id="PF06985">
    <property type="entry name" value="HET"/>
    <property type="match status" value="1"/>
</dbReference>
<name>A0AAJ0FXN0_9HYPO</name>
<gene>
    <name evidence="2" type="ORF">QQS21_006824</name>
</gene>
<proteinExistence type="predicted"/>
<evidence type="ECO:0000313" key="2">
    <source>
        <dbReference type="EMBL" id="KAK2595484.1"/>
    </source>
</evidence>
<dbReference type="PANTHER" id="PTHR33112:SF10">
    <property type="entry name" value="TOL"/>
    <property type="match status" value="1"/>
</dbReference>
<keyword evidence="3" id="KW-1185">Reference proteome</keyword>
<dbReference type="PANTHER" id="PTHR33112">
    <property type="entry name" value="DOMAIN PROTEIN, PUTATIVE-RELATED"/>
    <property type="match status" value="1"/>
</dbReference>
<dbReference type="AlphaFoldDB" id="A0AAJ0FXN0"/>
<organism evidence="2 3">
    <name type="scientific">Conoideocrella luteorostrata</name>
    <dbReference type="NCBI Taxonomy" id="1105319"/>
    <lineage>
        <taxon>Eukaryota</taxon>
        <taxon>Fungi</taxon>
        <taxon>Dikarya</taxon>
        <taxon>Ascomycota</taxon>
        <taxon>Pezizomycotina</taxon>
        <taxon>Sordariomycetes</taxon>
        <taxon>Hypocreomycetidae</taxon>
        <taxon>Hypocreales</taxon>
        <taxon>Clavicipitaceae</taxon>
        <taxon>Conoideocrella</taxon>
    </lineage>
</organism>
<protein>
    <recommendedName>
        <fullName evidence="1">Heterokaryon incompatibility domain-containing protein</fullName>
    </recommendedName>
</protein>
<comment type="caution">
    <text evidence="2">The sequence shown here is derived from an EMBL/GenBank/DDBJ whole genome shotgun (WGS) entry which is preliminary data.</text>
</comment>
<dbReference type="EMBL" id="JASWJB010000131">
    <property type="protein sequence ID" value="KAK2595484.1"/>
    <property type="molecule type" value="Genomic_DNA"/>
</dbReference>
<accession>A0AAJ0FXN0</accession>
<sequence>MGLCNRCKLLLTPSYYDSAWEEKLSNDNELDIVPLVISTEELALSAATCGLCELFLSGLLHSLENEELHGQNALSADSIQIKSKIESRKSSFPEKRSDGLALVGFNLTAVVSATDTPLKRTVRLHTENWSDDENVAFRIGGRPRLLGPGSDGAFVLLQKWLGVCRQDHALCDETISRRALQSSRPAGLPPRLLDVSHETVRLVENRGLKGHYVALSYCWGASSRPPLKTTRMNLQSHTKSIPWHDIPTTFQDTIRVARNLGIPYVWIDSLCIVQDDQQDWLSQSQLMGSIYQYADLTIAASHAEDSWTGFLRAQTPKHPMIDLSESLPEESRSSTQRPRLFASVRTESAHEVFPEFGALNKRAWATQEWLLSRRIVFYTAGQLLWSCKSITQRQTGERCYSISRNTRWKNVIEQYSDRTLTYPTDKLVALEGLRVQLQSIYGCGYLHGMWKDSMPDHLLWQVTRKIKEIGATDALKLPSWSWAHVSCGVRFLPIKGAKNLCDDIQFSFDERSMTIRSMTLPVSAVSESPVTALIGPAANSISTDIQATHSQMTESMAKFIIDGNGNAMGWMVFDEWDANAACAISGLSVLALMGGMSRRQEEKERRTGIVASSKLRHYWVLAIRETSNDEFERVGVGKLYGHTLWSNAKVQSARLI</sequence>
<dbReference type="InterPro" id="IPR010730">
    <property type="entry name" value="HET"/>
</dbReference>
<reference evidence="2" key="1">
    <citation type="submission" date="2023-06" db="EMBL/GenBank/DDBJ databases">
        <title>Conoideocrella luteorostrata (Hypocreales: Clavicipitaceae), a potential biocontrol fungus for elongate hemlock scale in United States Christmas tree production areas.</title>
        <authorList>
            <person name="Barrett H."/>
            <person name="Lovett B."/>
            <person name="Macias A.M."/>
            <person name="Stajich J.E."/>
            <person name="Kasson M.T."/>
        </authorList>
    </citation>
    <scope>NUCLEOTIDE SEQUENCE</scope>
    <source>
        <strain evidence="2">ARSEF 14590</strain>
    </source>
</reference>
<evidence type="ECO:0000313" key="3">
    <source>
        <dbReference type="Proteomes" id="UP001251528"/>
    </source>
</evidence>
<dbReference type="Proteomes" id="UP001251528">
    <property type="component" value="Unassembled WGS sequence"/>
</dbReference>
<feature type="domain" description="Heterokaryon incompatibility" evidence="1">
    <location>
        <begin position="212"/>
        <end position="368"/>
    </location>
</feature>
<evidence type="ECO:0000259" key="1">
    <source>
        <dbReference type="Pfam" id="PF06985"/>
    </source>
</evidence>